<feature type="transmembrane region" description="Helical" evidence="1">
    <location>
        <begin position="6"/>
        <end position="29"/>
    </location>
</feature>
<accession>A0AAE3FFZ9</accession>
<keyword evidence="1" id="KW-0472">Membrane</keyword>
<feature type="transmembrane region" description="Helical" evidence="1">
    <location>
        <begin position="131"/>
        <end position="152"/>
    </location>
</feature>
<proteinExistence type="predicted"/>
<dbReference type="AlphaFoldDB" id="A0AAE3FFZ9"/>
<name>A0AAE3FFZ9_9BACT</name>
<feature type="transmembrane region" description="Helical" evidence="1">
    <location>
        <begin position="38"/>
        <end position="57"/>
    </location>
</feature>
<evidence type="ECO:0000256" key="1">
    <source>
        <dbReference type="SAM" id="Phobius"/>
    </source>
</evidence>
<organism evidence="2 3">
    <name type="scientific">Candidatus Colimorpha enterica</name>
    <dbReference type="NCBI Taxonomy" id="3083063"/>
    <lineage>
        <taxon>Bacteria</taxon>
        <taxon>Pseudomonadati</taxon>
        <taxon>Bacteroidota</taxon>
        <taxon>Bacteroidia</taxon>
        <taxon>Bacteroidales</taxon>
        <taxon>Candidatus Colimorpha</taxon>
    </lineage>
</organism>
<protein>
    <submittedName>
        <fullName evidence="2">Sigma-E processing peptidase SpoIIGA</fullName>
    </submittedName>
</protein>
<gene>
    <name evidence="2" type="ORF">MR241_05400</name>
</gene>
<dbReference type="EMBL" id="JALEMU010000083">
    <property type="protein sequence ID" value="MCI5755711.1"/>
    <property type="molecule type" value="Genomic_DNA"/>
</dbReference>
<dbReference type="GO" id="GO:0004190">
    <property type="term" value="F:aspartic-type endopeptidase activity"/>
    <property type="evidence" value="ECO:0007669"/>
    <property type="project" value="InterPro"/>
</dbReference>
<keyword evidence="1" id="KW-1133">Transmembrane helix</keyword>
<sequence length="287" mass="30127">MKQTLYGDVLFLVNFSMDFLTLYITALILHRSVKKRRFVLSAAIGGVYGVAACFMGGALIFRIAVNIAVSVLMCCIVFGEKPLAPCALFYGTGCLLGGVMTAVFGMIDSIPGTRTVFVDGAYRTVSGDIPVGWSAVVAAAAAIIAVICGRYAGRKRETPEYRVTVTFRGHSAELTGICDSGNLLSEPITGRPVIIVTGEALKGLLPEEVYLWLLSGDPLDVAGLPAEYIRAVKLIPAESVGGRKLLAGLLPDSVSVSGEEKNALVAVCPDISGFMGCDALIPAVLCG</sequence>
<dbReference type="GO" id="GO:0030436">
    <property type="term" value="P:asexual sporulation"/>
    <property type="evidence" value="ECO:0007669"/>
    <property type="project" value="InterPro"/>
</dbReference>
<comment type="caution">
    <text evidence="2">The sequence shown here is derived from an EMBL/GenBank/DDBJ whole genome shotgun (WGS) entry which is preliminary data.</text>
</comment>
<dbReference type="GO" id="GO:0006508">
    <property type="term" value="P:proteolysis"/>
    <property type="evidence" value="ECO:0007669"/>
    <property type="project" value="InterPro"/>
</dbReference>
<dbReference type="Proteomes" id="UP001139365">
    <property type="component" value="Unassembled WGS sequence"/>
</dbReference>
<feature type="transmembrane region" description="Helical" evidence="1">
    <location>
        <begin position="87"/>
        <end position="107"/>
    </location>
</feature>
<keyword evidence="1" id="KW-0812">Transmembrane</keyword>
<reference evidence="2 3" key="1">
    <citation type="submission" date="2022-03" db="EMBL/GenBank/DDBJ databases">
        <title>Metagenome-assembled genomes from swine fecal metagenomes.</title>
        <authorList>
            <person name="Holman D.B."/>
            <person name="Kommadath A."/>
        </authorList>
    </citation>
    <scope>NUCLEOTIDE SEQUENCE [LARGE SCALE GENOMIC DNA]</scope>
    <source>
        <strain evidence="2">SUG147</strain>
    </source>
</reference>
<dbReference type="InterPro" id="IPR005081">
    <property type="entry name" value="SpoIIGA"/>
</dbReference>
<evidence type="ECO:0000313" key="2">
    <source>
        <dbReference type="EMBL" id="MCI5755711.1"/>
    </source>
</evidence>
<dbReference type="Pfam" id="PF03419">
    <property type="entry name" value="Peptidase_U4"/>
    <property type="match status" value="1"/>
</dbReference>
<evidence type="ECO:0000313" key="3">
    <source>
        <dbReference type="Proteomes" id="UP001139365"/>
    </source>
</evidence>